<reference evidence="1" key="1">
    <citation type="submission" date="2014-09" db="EMBL/GenBank/DDBJ databases">
        <title>Genome sequence of the luminous mushroom Mycena chlorophos for searching fungal bioluminescence genes.</title>
        <authorList>
            <person name="Tanaka Y."/>
            <person name="Kasuga D."/>
            <person name="Oba Y."/>
            <person name="Hase S."/>
            <person name="Sato K."/>
            <person name="Oba Y."/>
            <person name="Sakakibara Y."/>
        </authorList>
    </citation>
    <scope>NUCLEOTIDE SEQUENCE</scope>
</reference>
<proteinExistence type="predicted"/>
<keyword evidence="2" id="KW-1185">Reference proteome</keyword>
<evidence type="ECO:0000313" key="1">
    <source>
        <dbReference type="EMBL" id="GAT43932.1"/>
    </source>
</evidence>
<sequence length="138" mass="15649">MVLSFDVESREPDEIFHLRVEEANRKAEQLLKQSAANLKQKEDCNRQIALWESRKRIMAIITGACIADTPSSAVGALTSAYIASRLAALQKTARRLDTAFTDIFEEVDAAREAAADARYVLQKREENRQYANWEGRVF</sequence>
<name>A0ABQ0KYY8_MYCCL</name>
<dbReference type="EMBL" id="DF839494">
    <property type="protein sequence ID" value="GAT43932.1"/>
    <property type="molecule type" value="Genomic_DNA"/>
</dbReference>
<accession>A0ABQ0KYY8</accession>
<protein>
    <submittedName>
        <fullName evidence="1">Uncharacterized protein</fullName>
    </submittedName>
</protein>
<dbReference type="Proteomes" id="UP000815677">
    <property type="component" value="Unassembled WGS sequence"/>
</dbReference>
<organism evidence="1 2">
    <name type="scientific">Mycena chlorophos</name>
    <name type="common">Agaric fungus</name>
    <name type="synonym">Agaricus chlorophos</name>
    <dbReference type="NCBI Taxonomy" id="658473"/>
    <lineage>
        <taxon>Eukaryota</taxon>
        <taxon>Fungi</taxon>
        <taxon>Dikarya</taxon>
        <taxon>Basidiomycota</taxon>
        <taxon>Agaricomycotina</taxon>
        <taxon>Agaricomycetes</taxon>
        <taxon>Agaricomycetidae</taxon>
        <taxon>Agaricales</taxon>
        <taxon>Marasmiineae</taxon>
        <taxon>Mycenaceae</taxon>
        <taxon>Mycena</taxon>
    </lineage>
</organism>
<gene>
    <name evidence="1" type="ORF">MCHLO_01591</name>
</gene>
<evidence type="ECO:0000313" key="2">
    <source>
        <dbReference type="Proteomes" id="UP000815677"/>
    </source>
</evidence>